<organism evidence="3 4">
    <name type="scientific">Candidatus Akkermansia intestinigallinarum</name>
    <dbReference type="NCBI Taxonomy" id="2838431"/>
    <lineage>
        <taxon>Bacteria</taxon>
        <taxon>Pseudomonadati</taxon>
        <taxon>Verrucomicrobiota</taxon>
        <taxon>Verrucomicrobiia</taxon>
        <taxon>Verrucomicrobiales</taxon>
        <taxon>Akkermansiaceae</taxon>
        <taxon>Akkermansia</taxon>
    </lineage>
</organism>
<keyword evidence="2" id="KW-1133">Transmembrane helix</keyword>
<feature type="transmembrane region" description="Helical" evidence="2">
    <location>
        <begin position="67"/>
        <end position="85"/>
    </location>
</feature>
<feature type="transmembrane region" description="Helical" evidence="2">
    <location>
        <begin position="284"/>
        <end position="304"/>
    </location>
</feature>
<feature type="transmembrane region" description="Helical" evidence="2">
    <location>
        <begin position="161"/>
        <end position="184"/>
    </location>
</feature>
<evidence type="ECO:0000256" key="1">
    <source>
        <dbReference type="SAM" id="MobiDB-lite"/>
    </source>
</evidence>
<comment type="caution">
    <text evidence="3">The sequence shown here is derived from an EMBL/GenBank/DDBJ whole genome shotgun (WGS) entry which is preliminary data.</text>
</comment>
<feature type="transmembrane region" description="Helical" evidence="2">
    <location>
        <begin position="316"/>
        <end position="340"/>
    </location>
</feature>
<dbReference type="EMBL" id="DXFQ01000119">
    <property type="protein sequence ID" value="HIX20238.1"/>
    <property type="molecule type" value="Genomic_DNA"/>
</dbReference>
<keyword evidence="2" id="KW-0812">Transmembrane</keyword>
<sequence length="495" mass="52368">MNSENTDKTMSSEDAEKAEPSETASTPPDCSFVYPGAGRDYRLHALGAVVAAACFLLPTPFPSPPDGAYIFTGVFLALFLLVLLGSLRNRSLLLAVLMSLALINLLFVLFLSVAPCAPPRAEINTFSLTVTRFCGLCRAVLMASLPVLFTRMIACGPRSTALPRILLAGGSSALAIALSVHVWYPWRIDAAESSATLTPTGGGFAVLLAALSLAVLVVALRKPQYAPESQPAAQPQPAPRLAAKLQSRNALEPAASKRRFPTFICALGAVLAFAGYFIESAAGASYPAVCWIITALASGFLCIIGVTRLLPVASKLLPVVLAQLGGLLFYCIMGGAARMYTLFMHRPRIDSYTLFFLDACPALVCLALALILYLRPGKSPLVLGFGLVYLFCFLVPSILSMAEGVSFFIGSRIAIGFLLALVAALLVHCYASYPPRLASALVLPLGIVSLLLLWLSVGLILSSRWFESGGGGSLITILLIALGLAATGLLLLRRD</sequence>
<evidence type="ECO:0000256" key="2">
    <source>
        <dbReference type="SAM" id="Phobius"/>
    </source>
</evidence>
<feature type="transmembrane region" description="Helical" evidence="2">
    <location>
        <begin position="204"/>
        <end position="220"/>
    </location>
</feature>
<name>A0A9D1VBP4_9BACT</name>
<dbReference type="AlphaFoldDB" id="A0A9D1VBP4"/>
<feature type="transmembrane region" description="Helical" evidence="2">
    <location>
        <begin position="92"/>
        <end position="114"/>
    </location>
</feature>
<feature type="transmembrane region" description="Helical" evidence="2">
    <location>
        <begin position="126"/>
        <end position="149"/>
    </location>
</feature>
<keyword evidence="2" id="KW-0472">Membrane</keyword>
<evidence type="ECO:0000313" key="3">
    <source>
        <dbReference type="EMBL" id="HIX20238.1"/>
    </source>
</evidence>
<reference evidence="3" key="1">
    <citation type="journal article" date="2021" name="PeerJ">
        <title>Extensive microbial diversity within the chicken gut microbiome revealed by metagenomics and culture.</title>
        <authorList>
            <person name="Gilroy R."/>
            <person name="Ravi A."/>
            <person name="Getino M."/>
            <person name="Pursley I."/>
            <person name="Horton D.L."/>
            <person name="Alikhan N.F."/>
            <person name="Baker D."/>
            <person name="Gharbi K."/>
            <person name="Hall N."/>
            <person name="Watson M."/>
            <person name="Adriaenssens E.M."/>
            <person name="Foster-Nyarko E."/>
            <person name="Jarju S."/>
            <person name="Secka A."/>
            <person name="Antonio M."/>
            <person name="Oren A."/>
            <person name="Chaudhuri R.R."/>
            <person name="La Ragione R."/>
            <person name="Hildebrand F."/>
            <person name="Pallen M.J."/>
        </authorList>
    </citation>
    <scope>NUCLEOTIDE SEQUENCE</scope>
    <source>
        <strain evidence="3">14975</strain>
    </source>
</reference>
<accession>A0A9D1VBP4</accession>
<feature type="compositionally biased region" description="Basic and acidic residues" evidence="1">
    <location>
        <begin position="1"/>
        <end position="20"/>
    </location>
</feature>
<feature type="transmembrane region" description="Helical" evidence="2">
    <location>
        <begin position="260"/>
        <end position="278"/>
    </location>
</feature>
<feature type="transmembrane region" description="Helical" evidence="2">
    <location>
        <begin position="439"/>
        <end position="461"/>
    </location>
</feature>
<feature type="transmembrane region" description="Helical" evidence="2">
    <location>
        <begin position="405"/>
        <end position="427"/>
    </location>
</feature>
<feature type="transmembrane region" description="Helical" evidence="2">
    <location>
        <begin position="43"/>
        <end position="61"/>
    </location>
</feature>
<feature type="transmembrane region" description="Helical" evidence="2">
    <location>
        <begin position="352"/>
        <end position="374"/>
    </location>
</feature>
<reference evidence="3" key="2">
    <citation type="submission" date="2021-04" db="EMBL/GenBank/DDBJ databases">
        <authorList>
            <person name="Gilroy R."/>
        </authorList>
    </citation>
    <scope>NUCLEOTIDE SEQUENCE</scope>
    <source>
        <strain evidence="3">14975</strain>
    </source>
</reference>
<protein>
    <submittedName>
        <fullName evidence="3">Uncharacterized protein</fullName>
    </submittedName>
</protein>
<feature type="transmembrane region" description="Helical" evidence="2">
    <location>
        <begin position="473"/>
        <end position="492"/>
    </location>
</feature>
<dbReference type="Proteomes" id="UP000823964">
    <property type="component" value="Unassembled WGS sequence"/>
</dbReference>
<proteinExistence type="predicted"/>
<feature type="region of interest" description="Disordered" evidence="1">
    <location>
        <begin position="1"/>
        <end position="27"/>
    </location>
</feature>
<feature type="transmembrane region" description="Helical" evidence="2">
    <location>
        <begin position="381"/>
        <end position="399"/>
    </location>
</feature>
<evidence type="ECO:0000313" key="4">
    <source>
        <dbReference type="Proteomes" id="UP000823964"/>
    </source>
</evidence>
<gene>
    <name evidence="3" type="ORF">H9862_06540</name>
</gene>